<dbReference type="KEGG" id="daq:DAQ1742_00525"/>
<sequence>MIFSDDKQSVYQWYIDYARCVVLNDVAEWCDFFSHLF</sequence>
<organism evidence="1 2">
    <name type="scientific">Dickeya aquatica</name>
    <dbReference type="NCBI Taxonomy" id="1401087"/>
    <lineage>
        <taxon>Bacteria</taxon>
        <taxon>Pseudomonadati</taxon>
        <taxon>Pseudomonadota</taxon>
        <taxon>Gammaproteobacteria</taxon>
        <taxon>Enterobacterales</taxon>
        <taxon>Pectobacteriaceae</taxon>
        <taxon>Dickeya</taxon>
    </lineage>
</organism>
<evidence type="ECO:0000313" key="2">
    <source>
        <dbReference type="Proteomes" id="UP000294820"/>
    </source>
</evidence>
<dbReference type="EMBL" id="LT615367">
    <property type="protein sequence ID" value="SLM61619.1"/>
    <property type="molecule type" value="Genomic_DNA"/>
</dbReference>
<dbReference type="AlphaFoldDB" id="A0A375A7J8"/>
<reference evidence="1 2" key="1">
    <citation type="submission" date="2016-09" db="EMBL/GenBank/DDBJ databases">
        <authorList>
            <person name="Reverchon S."/>
            <person name="Nasser W."/>
            <person name="Leonard S."/>
            <person name="Brochier C."/>
            <person name="Duprey A."/>
        </authorList>
    </citation>
    <scope>NUCLEOTIDE SEQUENCE [LARGE SCALE GENOMIC DNA]</scope>
    <source>
        <strain evidence="1 2">174/2</strain>
    </source>
</reference>
<keyword evidence="2" id="KW-1185">Reference proteome</keyword>
<proteinExistence type="predicted"/>
<protein>
    <submittedName>
        <fullName evidence="1">Uncharacterized protein</fullName>
    </submittedName>
</protein>
<name>A0A375A7J8_9GAMM</name>
<gene>
    <name evidence="1" type="ORF">DAQ1742_00525</name>
</gene>
<dbReference type="Proteomes" id="UP000294820">
    <property type="component" value="Chromosome 1"/>
</dbReference>
<evidence type="ECO:0000313" key="1">
    <source>
        <dbReference type="EMBL" id="SLM61619.1"/>
    </source>
</evidence>
<accession>A0A375A7J8</accession>